<comment type="caution">
    <text evidence="3">The sequence shown here is derived from an EMBL/GenBank/DDBJ whole genome shotgun (WGS) entry which is preliminary data.</text>
</comment>
<reference evidence="3" key="1">
    <citation type="submission" date="2024-03" db="EMBL/GenBank/DDBJ databases">
        <title>WGS assembly of Saponaria officinalis var. Norfolk2.</title>
        <authorList>
            <person name="Jenkins J."/>
            <person name="Shu S."/>
            <person name="Grimwood J."/>
            <person name="Barry K."/>
            <person name="Goodstein D."/>
            <person name="Schmutz J."/>
            <person name="Leebens-Mack J."/>
            <person name="Osbourn A."/>
        </authorList>
    </citation>
    <scope>NUCLEOTIDE SEQUENCE [LARGE SCALE GENOMIC DNA]</scope>
    <source>
        <strain evidence="3">JIC</strain>
    </source>
</reference>
<sequence>MDRGNRCSRGLTRGINAFAQQVVSEPKVDLGWIRGEASLQDLKISYTIRLGTPIAQGRAKYVRERRHGSHDDETGCPREDHGRQRKERYGSPPPPPPPRNDRTAGRFVTSSTRWERGVQVGRGRGKGIVTSPMPGPVTIVADFPIALLREVDVDSEEHVNDDDYSHVEEEEDEEADLEQEGDDLFLQNHASEADIPRKVVRDGRGRYVPCSDGSSSTGRKKMKRDLSWRLTSPVLGGPSHINVLGSFGGHIAFSSWTQPEKVRSWLKCYERSGSLEARNDIKLPDAVVQRFLESGLGHLRRCMTIGLDENLISAFVERCQPDNNTFHKPFGEISIMLHDVQRILGILVNGRRVFVEGMVEAEEEEGRTREDESLKAKVANFFGVPVEEVAPPLYKGGGLLTQRLRRVVESGNQHDSHMAYMMMLLGQTLFMDKSCDRVIARMLPLFNDLSGDGEYAWGVATLVYLYRQLGMASRLSSRGLSGCFPLLQAWIYEFKGENCLLEEHRQRFDGLRAEHIAWTPNGYRPDRSCRTTLYSGLIRFLDIVEPYQPNRCMRQFEYSQAISMSMVVPATEHRPASPKSGYRVYFGEFPNEQWGLVEARIVLQERSLPVVMAFETRPRQPTTEARGMYIGRLVREMEQYFKIDDDDDGIHDNGVSGR</sequence>
<evidence type="ECO:0000256" key="1">
    <source>
        <dbReference type="SAM" id="MobiDB-lite"/>
    </source>
</evidence>
<feature type="compositionally biased region" description="Basic and acidic residues" evidence="1">
    <location>
        <begin position="155"/>
        <end position="167"/>
    </location>
</feature>
<evidence type="ECO:0000313" key="4">
    <source>
        <dbReference type="Proteomes" id="UP001443914"/>
    </source>
</evidence>
<organism evidence="3 4">
    <name type="scientific">Saponaria officinalis</name>
    <name type="common">Common soapwort</name>
    <name type="synonym">Lychnis saponaria</name>
    <dbReference type="NCBI Taxonomy" id="3572"/>
    <lineage>
        <taxon>Eukaryota</taxon>
        <taxon>Viridiplantae</taxon>
        <taxon>Streptophyta</taxon>
        <taxon>Embryophyta</taxon>
        <taxon>Tracheophyta</taxon>
        <taxon>Spermatophyta</taxon>
        <taxon>Magnoliopsida</taxon>
        <taxon>eudicotyledons</taxon>
        <taxon>Gunneridae</taxon>
        <taxon>Pentapetalae</taxon>
        <taxon>Caryophyllales</taxon>
        <taxon>Caryophyllaceae</taxon>
        <taxon>Caryophylleae</taxon>
        <taxon>Saponaria</taxon>
    </lineage>
</organism>
<dbReference type="InterPro" id="IPR044824">
    <property type="entry name" value="MAIN-like"/>
</dbReference>
<dbReference type="Proteomes" id="UP001443914">
    <property type="component" value="Unassembled WGS sequence"/>
</dbReference>
<keyword evidence="4" id="KW-1185">Reference proteome</keyword>
<dbReference type="GO" id="GO:0010073">
    <property type="term" value="P:meristem maintenance"/>
    <property type="evidence" value="ECO:0007669"/>
    <property type="project" value="InterPro"/>
</dbReference>
<feature type="domain" description="Aminotransferase-like plant mobile" evidence="2">
    <location>
        <begin position="295"/>
        <end position="493"/>
    </location>
</feature>
<proteinExistence type="predicted"/>
<dbReference type="InterPro" id="IPR019557">
    <property type="entry name" value="AminoTfrase-like_pln_mobile"/>
</dbReference>
<evidence type="ECO:0000259" key="2">
    <source>
        <dbReference type="Pfam" id="PF10536"/>
    </source>
</evidence>
<dbReference type="PANTHER" id="PTHR46033:SF8">
    <property type="entry name" value="PROTEIN MAINTENANCE OF MERISTEMS-LIKE"/>
    <property type="match status" value="1"/>
</dbReference>
<dbReference type="PANTHER" id="PTHR46033">
    <property type="entry name" value="PROTEIN MAIN-LIKE 2"/>
    <property type="match status" value="1"/>
</dbReference>
<feature type="compositionally biased region" description="Basic and acidic residues" evidence="1">
    <location>
        <begin position="69"/>
        <end position="82"/>
    </location>
</feature>
<feature type="region of interest" description="Disordered" evidence="1">
    <location>
        <begin position="155"/>
        <end position="179"/>
    </location>
</feature>
<dbReference type="AlphaFoldDB" id="A0AAW1J7S3"/>
<feature type="compositionally biased region" description="Acidic residues" evidence="1">
    <location>
        <begin position="168"/>
        <end position="179"/>
    </location>
</feature>
<evidence type="ECO:0000313" key="3">
    <source>
        <dbReference type="EMBL" id="KAK9698525.1"/>
    </source>
</evidence>
<protein>
    <recommendedName>
        <fullName evidence="2">Aminotransferase-like plant mobile domain-containing protein</fullName>
    </recommendedName>
</protein>
<feature type="region of interest" description="Disordered" evidence="1">
    <location>
        <begin position="62"/>
        <end position="107"/>
    </location>
</feature>
<dbReference type="Pfam" id="PF10536">
    <property type="entry name" value="PMD"/>
    <property type="match status" value="1"/>
</dbReference>
<dbReference type="EMBL" id="JBDFQZ010000008">
    <property type="protein sequence ID" value="KAK9698525.1"/>
    <property type="molecule type" value="Genomic_DNA"/>
</dbReference>
<accession>A0AAW1J7S3</accession>
<gene>
    <name evidence="3" type="ORF">RND81_08G110400</name>
</gene>
<name>A0AAW1J7S3_SAPOF</name>